<accession>A0A8H6YFI2</accession>
<protein>
    <recommendedName>
        <fullName evidence="3">HMG box domain-containing protein</fullName>
    </recommendedName>
</protein>
<gene>
    <name evidence="4" type="ORF">MVEN_00751300</name>
</gene>
<feature type="compositionally biased region" description="Polar residues" evidence="2">
    <location>
        <begin position="29"/>
        <end position="38"/>
    </location>
</feature>
<feature type="region of interest" description="Disordered" evidence="2">
    <location>
        <begin position="312"/>
        <end position="353"/>
    </location>
</feature>
<dbReference type="InterPro" id="IPR009071">
    <property type="entry name" value="HMG_box_dom"/>
</dbReference>
<dbReference type="PROSITE" id="PS50118">
    <property type="entry name" value="HMG_BOX_2"/>
    <property type="match status" value="1"/>
</dbReference>
<dbReference type="Proteomes" id="UP000620124">
    <property type="component" value="Unassembled WGS sequence"/>
</dbReference>
<dbReference type="EMBL" id="JACAZI010000005">
    <property type="protein sequence ID" value="KAF7360225.1"/>
    <property type="molecule type" value="Genomic_DNA"/>
</dbReference>
<dbReference type="OrthoDB" id="6247875at2759"/>
<proteinExistence type="predicted"/>
<dbReference type="AlphaFoldDB" id="A0A8H6YFI2"/>
<evidence type="ECO:0000313" key="5">
    <source>
        <dbReference type="Proteomes" id="UP000620124"/>
    </source>
</evidence>
<name>A0A8H6YFI2_9AGAR</name>
<comment type="caution">
    <text evidence="4">The sequence shown here is derived from an EMBL/GenBank/DDBJ whole genome shotgun (WGS) entry which is preliminary data.</text>
</comment>
<dbReference type="SUPFAM" id="SSF47095">
    <property type="entry name" value="HMG-box"/>
    <property type="match status" value="1"/>
</dbReference>
<dbReference type="Pfam" id="PF00505">
    <property type="entry name" value="HMG_box"/>
    <property type="match status" value="1"/>
</dbReference>
<organism evidence="4 5">
    <name type="scientific">Mycena venus</name>
    <dbReference type="NCBI Taxonomy" id="2733690"/>
    <lineage>
        <taxon>Eukaryota</taxon>
        <taxon>Fungi</taxon>
        <taxon>Dikarya</taxon>
        <taxon>Basidiomycota</taxon>
        <taxon>Agaricomycotina</taxon>
        <taxon>Agaricomycetes</taxon>
        <taxon>Agaricomycetidae</taxon>
        <taxon>Agaricales</taxon>
        <taxon>Marasmiineae</taxon>
        <taxon>Mycenaceae</taxon>
        <taxon>Mycena</taxon>
    </lineage>
</organism>
<dbReference type="Gene3D" id="1.10.30.10">
    <property type="entry name" value="High mobility group box domain"/>
    <property type="match status" value="1"/>
</dbReference>
<evidence type="ECO:0000256" key="2">
    <source>
        <dbReference type="SAM" id="MobiDB-lite"/>
    </source>
</evidence>
<dbReference type="SMART" id="SM00398">
    <property type="entry name" value="HMG"/>
    <property type="match status" value="1"/>
</dbReference>
<evidence type="ECO:0000259" key="3">
    <source>
        <dbReference type="PROSITE" id="PS50118"/>
    </source>
</evidence>
<keyword evidence="5" id="KW-1185">Reference proteome</keyword>
<feature type="DNA-binding region" description="HMG box" evidence="1">
    <location>
        <begin position="49"/>
        <end position="106"/>
    </location>
</feature>
<feature type="region of interest" description="Disordered" evidence="2">
    <location>
        <begin position="1"/>
        <end position="48"/>
    </location>
</feature>
<keyword evidence="1" id="KW-0238">DNA-binding</keyword>
<feature type="compositionally biased region" description="Basic and acidic residues" evidence="2">
    <location>
        <begin position="325"/>
        <end position="343"/>
    </location>
</feature>
<evidence type="ECO:0000256" key="1">
    <source>
        <dbReference type="PROSITE-ProRule" id="PRU00267"/>
    </source>
</evidence>
<dbReference type="InterPro" id="IPR036910">
    <property type="entry name" value="HMG_box_dom_sf"/>
</dbReference>
<evidence type="ECO:0000313" key="4">
    <source>
        <dbReference type="EMBL" id="KAF7360225.1"/>
    </source>
</evidence>
<feature type="compositionally biased region" description="Basic residues" evidence="2">
    <location>
        <begin position="1"/>
        <end position="12"/>
    </location>
</feature>
<reference evidence="4" key="1">
    <citation type="submission" date="2020-05" db="EMBL/GenBank/DDBJ databases">
        <title>Mycena genomes resolve the evolution of fungal bioluminescence.</title>
        <authorList>
            <person name="Tsai I.J."/>
        </authorList>
    </citation>
    <scope>NUCLEOTIDE SEQUENCE</scope>
    <source>
        <strain evidence="4">CCC161011</strain>
    </source>
</reference>
<keyword evidence="1" id="KW-0539">Nucleus</keyword>
<sequence>MPVHRTSPRIPRKTQAQKPVGCKYGRPAASTNASSSADFTGPVADGQTRRRTPNSFFCFRSWILKEGLLEGTTNSQSELSKMIADEWAKLAPQQKRPFEEMAEALKLAPECERGSNMTPVGEIALIFMSLAISKSKSISRRKNKLQDCTRPASCDGMEPQFATVNQPASNDRFESPITDTEAAFMPADLEVSGLGHPSLVTGTDVVIDLKGKDNYYGPCETKSKTISMSGGFDTLTLVRPAYHEGLETQFVTDNRPASHDRIDPQFAGAVAAKPILSPALLEASSSSGTYYSSLDTGFADMISYHICSDPDPRPTFRSSNDLEDGSGKKQGKAEDSEPEDQWKKYFNLDGFED</sequence>
<dbReference type="GO" id="GO:0005634">
    <property type="term" value="C:nucleus"/>
    <property type="evidence" value="ECO:0007669"/>
    <property type="project" value="UniProtKB-UniRule"/>
</dbReference>
<feature type="domain" description="HMG box" evidence="3">
    <location>
        <begin position="49"/>
        <end position="106"/>
    </location>
</feature>
<dbReference type="GO" id="GO:0003677">
    <property type="term" value="F:DNA binding"/>
    <property type="evidence" value="ECO:0007669"/>
    <property type="project" value="UniProtKB-UniRule"/>
</dbReference>